<dbReference type="InterPro" id="IPR052973">
    <property type="entry name" value="Fungal_sec-metab_reg_TF"/>
</dbReference>
<proteinExistence type="predicted"/>
<keyword evidence="4" id="KW-1185">Reference proteome</keyword>
<feature type="region of interest" description="Disordered" evidence="2">
    <location>
        <begin position="336"/>
        <end position="374"/>
    </location>
</feature>
<evidence type="ECO:0000313" key="3">
    <source>
        <dbReference type="EMBL" id="KAG6012465.1"/>
    </source>
</evidence>
<evidence type="ECO:0000256" key="2">
    <source>
        <dbReference type="SAM" id="MobiDB-lite"/>
    </source>
</evidence>
<dbReference type="InterPro" id="IPR001138">
    <property type="entry name" value="Zn2Cys6_DnaBD"/>
</dbReference>
<evidence type="ECO:0000256" key="1">
    <source>
        <dbReference type="ARBA" id="ARBA00023242"/>
    </source>
</evidence>
<protein>
    <recommendedName>
        <fullName evidence="5">Zn(2)-C6 fungal-type domain-containing protein</fullName>
    </recommendedName>
</protein>
<dbReference type="SUPFAM" id="SSF57701">
    <property type="entry name" value="Zn2/Cys6 DNA-binding domain"/>
    <property type="match status" value="1"/>
</dbReference>
<accession>A0A9P7NCG8</accession>
<dbReference type="CDD" id="cd00067">
    <property type="entry name" value="GAL4"/>
    <property type="match status" value="1"/>
</dbReference>
<keyword evidence="1" id="KW-0539">Nucleus</keyword>
<dbReference type="PANTHER" id="PTHR35392:SF3">
    <property type="entry name" value="ZN(2)-C6 FUNGAL-TYPE DOMAIN-CONTAINING PROTEIN"/>
    <property type="match status" value="1"/>
</dbReference>
<name>A0A9P7NCG8_9HYPO</name>
<reference evidence="3" key="1">
    <citation type="journal article" date="2020" name="bioRxiv">
        <title>Whole genome comparisons of ergot fungi reveals the divergence and evolution of species within the genus Claviceps are the result of varying mechanisms driving genome evolution and host range expansion.</title>
        <authorList>
            <person name="Wyka S.A."/>
            <person name="Mondo S.J."/>
            <person name="Liu M."/>
            <person name="Dettman J."/>
            <person name="Nalam V."/>
            <person name="Broders K.D."/>
        </authorList>
    </citation>
    <scope>NUCLEOTIDE SEQUENCE</scope>
    <source>
        <strain evidence="3">CCC 602</strain>
    </source>
</reference>
<dbReference type="EMBL" id="SRPW01000734">
    <property type="protein sequence ID" value="KAG6012465.1"/>
    <property type="molecule type" value="Genomic_DNA"/>
</dbReference>
<feature type="compositionally biased region" description="Basic and acidic residues" evidence="2">
    <location>
        <begin position="342"/>
        <end position="374"/>
    </location>
</feature>
<organism evidence="3 4">
    <name type="scientific">Claviceps pusilla</name>
    <dbReference type="NCBI Taxonomy" id="123648"/>
    <lineage>
        <taxon>Eukaryota</taxon>
        <taxon>Fungi</taxon>
        <taxon>Dikarya</taxon>
        <taxon>Ascomycota</taxon>
        <taxon>Pezizomycotina</taxon>
        <taxon>Sordariomycetes</taxon>
        <taxon>Hypocreomycetidae</taxon>
        <taxon>Hypocreales</taxon>
        <taxon>Clavicipitaceae</taxon>
        <taxon>Claviceps</taxon>
    </lineage>
</organism>
<dbReference type="GO" id="GO:0000981">
    <property type="term" value="F:DNA-binding transcription factor activity, RNA polymerase II-specific"/>
    <property type="evidence" value="ECO:0007669"/>
    <property type="project" value="InterPro"/>
</dbReference>
<evidence type="ECO:0000313" key="4">
    <source>
        <dbReference type="Proteomes" id="UP000748025"/>
    </source>
</evidence>
<comment type="caution">
    <text evidence="3">The sequence shown here is derived from an EMBL/GenBank/DDBJ whole genome shotgun (WGS) entry which is preliminary data.</text>
</comment>
<gene>
    <name evidence="3" type="ORF">E4U43_007784</name>
</gene>
<dbReference type="PANTHER" id="PTHR35392">
    <property type="entry name" value="ZN(II)2CYS6 TRANSCRIPTION FACTOR (EUROFUNG)-RELATED-RELATED"/>
    <property type="match status" value="1"/>
</dbReference>
<feature type="compositionally biased region" description="Basic and acidic residues" evidence="2">
    <location>
        <begin position="8"/>
        <end position="23"/>
    </location>
</feature>
<dbReference type="AlphaFoldDB" id="A0A9P7NCG8"/>
<sequence length="869" mass="99429">MQGTKRKREGDEMTATDRSHEERRISLLAAHSSSQGSQWSFTPQISTTETAEPSLGACSLSYSDINLIPLHEYPETAFCQNETACPMGYDQQDMSTAFNAAFDNPCVMPPMPHLQFNPDASEFQTYDASLFGWETDSAQFYDPLVNDGGFLYQGNPCQPEFEPSVEQQGHDEDLLHHRDSLIVSNNDHDFHSYSLLPPSNPFAYIIGGDNPLAQSVNFLASNQEQSEIPCEPYDVYKGAFASYSPPLPPPLLSQPGNRTSFHTQLQESTPSHWQALTEASGVEGRPLEGLAMSGRMQDLQAVPTLETPHAEQINTMTLAPPMSTDTLLALYPNQGQETGSEDLQRGSELEPTGRDARYWSRKRGPFDSKKRRETAETRKRKACLRCRIQKIRCDVNENDVDGDCLPCMSFSKVSKKTIHHVSCYRGKLTDVTLYRKSGLNLTRRWSGTEMKDVGDRIGTDVRDIQVNLGICDKPINIKVVRFQPIEGDVLARFWTVREGERRDEIRKKNDLEPYCLLDIRGTAASFEKYIVDNSLPAMVKSYTPHRRLENTFSDVDVIKATFTMAVDYYCQFGVSFQIAPFTPLPSFSSDGIEKMPVLMTQFLHQDDFIVPSGTIAHPFKALMGNLFVLVLAIRYTTASAYICGEDTLGMRPEFGDETDPFFGRVSVPPMLIAQFDSINHEKLLSKYGHKVLRDLETFIFRNQSPHWWCIYLCVFILLHEASWLTADQYRLARKNSVSRYRYWLPSFVEELQDGCNNILVHWHYYNCHPWPRPDNPWNRHKHFMGELTSEQHDLVMTTMTDSRIQKQLGIWKRYRETGAIPSSEPEQPHDTPYTGSQTLIDWDHPCYWIAQMFEERWQPRPTYQREFAE</sequence>
<dbReference type="GO" id="GO:0008270">
    <property type="term" value="F:zinc ion binding"/>
    <property type="evidence" value="ECO:0007669"/>
    <property type="project" value="InterPro"/>
</dbReference>
<dbReference type="Proteomes" id="UP000748025">
    <property type="component" value="Unassembled WGS sequence"/>
</dbReference>
<dbReference type="InterPro" id="IPR036864">
    <property type="entry name" value="Zn2-C6_fun-type_DNA-bd_sf"/>
</dbReference>
<dbReference type="OrthoDB" id="5362630at2759"/>
<feature type="region of interest" description="Disordered" evidence="2">
    <location>
        <begin position="1"/>
        <end position="23"/>
    </location>
</feature>
<evidence type="ECO:0008006" key="5">
    <source>
        <dbReference type="Google" id="ProtNLM"/>
    </source>
</evidence>